<dbReference type="InterPro" id="IPR050951">
    <property type="entry name" value="Retrovirus_Pol_polyprotein"/>
</dbReference>
<dbReference type="InterPro" id="IPR021109">
    <property type="entry name" value="Peptidase_aspartic_dom_sf"/>
</dbReference>
<dbReference type="PROSITE" id="PS50158">
    <property type="entry name" value="ZF_CCHC"/>
    <property type="match status" value="2"/>
</dbReference>
<dbReference type="Pfam" id="PF13650">
    <property type="entry name" value="Asp_protease_2"/>
    <property type="match status" value="1"/>
</dbReference>
<evidence type="ECO:0000256" key="3">
    <source>
        <dbReference type="ARBA" id="ARBA00022695"/>
    </source>
</evidence>
<keyword evidence="3" id="KW-0548">Nucleotidyltransferase</keyword>
<organism evidence="10 11">
    <name type="scientific">Exocentrus adspersus</name>
    <dbReference type="NCBI Taxonomy" id="1586481"/>
    <lineage>
        <taxon>Eukaryota</taxon>
        <taxon>Metazoa</taxon>
        <taxon>Ecdysozoa</taxon>
        <taxon>Arthropoda</taxon>
        <taxon>Hexapoda</taxon>
        <taxon>Insecta</taxon>
        <taxon>Pterygota</taxon>
        <taxon>Neoptera</taxon>
        <taxon>Endopterygota</taxon>
        <taxon>Coleoptera</taxon>
        <taxon>Polyphaga</taxon>
        <taxon>Cucujiformia</taxon>
        <taxon>Chrysomeloidea</taxon>
        <taxon>Cerambycidae</taxon>
        <taxon>Lamiinae</taxon>
        <taxon>Acanthocinini</taxon>
        <taxon>Exocentrus</taxon>
    </lineage>
</organism>
<feature type="compositionally biased region" description="Low complexity" evidence="7">
    <location>
        <begin position="952"/>
        <end position="961"/>
    </location>
</feature>
<evidence type="ECO:0000256" key="5">
    <source>
        <dbReference type="ARBA" id="ARBA00022759"/>
    </source>
</evidence>
<dbReference type="Gene3D" id="1.10.340.70">
    <property type="match status" value="1"/>
</dbReference>
<dbReference type="GO" id="GO:0015074">
    <property type="term" value="P:DNA integration"/>
    <property type="evidence" value="ECO:0007669"/>
    <property type="project" value="InterPro"/>
</dbReference>
<evidence type="ECO:0000259" key="8">
    <source>
        <dbReference type="PROSITE" id="PS50158"/>
    </source>
</evidence>
<evidence type="ECO:0000256" key="2">
    <source>
        <dbReference type="ARBA" id="ARBA00022679"/>
    </source>
</evidence>
<dbReference type="Pfam" id="PF00098">
    <property type="entry name" value="zf-CCHC"/>
    <property type="match status" value="1"/>
</dbReference>
<feature type="domain" description="CCHC-type" evidence="8">
    <location>
        <begin position="272"/>
        <end position="286"/>
    </location>
</feature>
<dbReference type="GO" id="GO:0003676">
    <property type="term" value="F:nucleic acid binding"/>
    <property type="evidence" value="ECO:0007669"/>
    <property type="project" value="InterPro"/>
</dbReference>
<dbReference type="PROSITE" id="PS50994">
    <property type="entry name" value="INTEGRASE"/>
    <property type="match status" value="1"/>
</dbReference>
<dbReference type="GO" id="GO:0004519">
    <property type="term" value="F:endonuclease activity"/>
    <property type="evidence" value="ECO:0007669"/>
    <property type="project" value="UniProtKB-KW"/>
</dbReference>
<dbReference type="SMART" id="SM00343">
    <property type="entry name" value="ZnF_C2HC"/>
    <property type="match status" value="2"/>
</dbReference>
<dbReference type="EC" id="2.7.7.49" evidence="1"/>
<name>A0AAV8VDI4_9CUCU</name>
<dbReference type="InterPro" id="IPR001878">
    <property type="entry name" value="Znf_CCHC"/>
</dbReference>
<keyword evidence="5" id="KW-0378">Hydrolase</keyword>
<evidence type="ECO:0000256" key="6">
    <source>
        <dbReference type="PROSITE-ProRule" id="PRU00047"/>
    </source>
</evidence>
<keyword evidence="6" id="KW-0479">Metal-binding</keyword>
<dbReference type="SUPFAM" id="SSF57756">
    <property type="entry name" value="Retrovirus zinc finger-like domains"/>
    <property type="match status" value="1"/>
</dbReference>
<dbReference type="Gene3D" id="3.30.420.10">
    <property type="entry name" value="Ribonuclease H-like superfamily/Ribonuclease H"/>
    <property type="match status" value="1"/>
</dbReference>
<keyword evidence="6" id="KW-0863">Zinc-finger</keyword>
<evidence type="ECO:0000313" key="11">
    <source>
        <dbReference type="Proteomes" id="UP001159042"/>
    </source>
</evidence>
<dbReference type="Pfam" id="PF17921">
    <property type="entry name" value="Integrase_H2C2"/>
    <property type="match status" value="1"/>
</dbReference>
<dbReference type="InterPro" id="IPR041588">
    <property type="entry name" value="Integrase_H2C2"/>
</dbReference>
<feature type="region of interest" description="Disordered" evidence="7">
    <location>
        <begin position="948"/>
        <end position="973"/>
    </location>
</feature>
<feature type="domain" description="CCHC-type" evidence="8">
    <location>
        <begin position="252"/>
        <end position="268"/>
    </location>
</feature>
<evidence type="ECO:0000313" key="10">
    <source>
        <dbReference type="EMBL" id="KAJ8912087.1"/>
    </source>
</evidence>
<proteinExistence type="predicted"/>
<dbReference type="Gene3D" id="2.40.70.10">
    <property type="entry name" value="Acid Proteases"/>
    <property type="match status" value="1"/>
</dbReference>
<dbReference type="SUPFAM" id="SSF50630">
    <property type="entry name" value="Acid proteases"/>
    <property type="match status" value="1"/>
</dbReference>
<keyword evidence="5" id="KW-0255">Endonuclease</keyword>
<dbReference type="InterPro" id="IPR001584">
    <property type="entry name" value="Integrase_cat-core"/>
</dbReference>
<dbReference type="GO" id="GO:0008270">
    <property type="term" value="F:zinc ion binding"/>
    <property type="evidence" value="ECO:0007669"/>
    <property type="project" value="UniProtKB-KW"/>
</dbReference>
<keyword evidence="2" id="KW-0808">Transferase</keyword>
<protein>
    <recommendedName>
        <fullName evidence="1">RNA-directed DNA polymerase</fullName>
        <ecNumber evidence="1">2.7.7.49</ecNumber>
    </recommendedName>
</protein>
<dbReference type="Gene3D" id="4.10.60.10">
    <property type="entry name" value="Zinc finger, CCHC-type"/>
    <property type="match status" value="1"/>
</dbReference>
<comment type="caution">
    <text evidence="10">The sequence shown here is derived from an EMBL/GenBank/DDBJ whole genome shotgun (WGS) entry which is preliminary data.</text>
</comment>
<dbReference type="InterPro" id="IPR012337">
    <property type="entry name" value="RNaseH-like_sf"/>
</dbReference>
<keyword evidence="4" id="KW-0540">Nuclease</keyword>
<dbReference type="InterPro" id="IPR036875">
    <property type="entry name" value="Znf_CCHC_sf"/>
</dbReference>
<dbReference type="CDD" id="cd00303">
    <property type="entry name" value="retropepsin_like"/>
    <property type="match status" value="1"/>
</dbReference>
<dbReference type="SUPFAM" id="SSF53098">
    <property type="entry name" value="Ribonuclease H-like"/>
    <property type="match status" value="1"/>
</dbReference>
<evidence type="ECO:0000256" key="4">
    <source>
        <dbReference type="ARBA" id="ARBA00022722"/>
    </source>
</evidence>
<dbReference type="FunFam" id="1.10.340.70:FF:000001">
    <property type="entry name" value="Retrovirus-related Pol polyprotein from transposon gypsy-like Protein"/>
    <property type="match status" value="1"/>
</dbReference>
<evidence type="ECO:0000259" key="9">
    <source>
        <dbReference type="PROSITE" id="PS50994"/>
    </source>
</evidence>
<dbReference type="Proteomes" id="UP001159042">
    <property type="component" value="Unassembled WGS sequence"/>
</dbReference>
<evidence type="ECO:0000256" key="7">
    <source>
        <dbReference type="SAM" id="MobiDB-lite"/>
    </source>
</evidence>
<evidence type="ECO:0000256" key="1">
    <source>
        <dbReference type="ARBA" id="ARBA00012493"/>
    </source>
</evidence>
<dbReference type="PANTHER" id="PTHR37984:SF5">
    <property type="entry name" value="PROTEIN NYNRIN-LIKE"/>
    <property type="match status" value="1"/>
</dbReference>
<reference evidence="10 11" key="1">
    <citation type="journal article" date="2023" name="Insect Mol. Biol.">
        <title>Genome sequencing provides insights into the evolution of gene families encoding plant cell wall-degrading enzymes in longhorned beetles.</title>
        <authorList>
            <person name="Shin N.R."/>
            <person name="Okamura Y."/>
            <person name="Kirsch R."/>
            <person name="Pauchet Y."/>
        </authorList>
    </citation>
    <scope>NUCLEOTIDE SEQUENCE [LARGE SCALE GENOMIC DNA]</scope>
    <source>
        <strain evidence="10">EAD_L_NR</strain>
    </source>
</reference>
<dbReference type="GO" id="GO:0003964">
    <property type="term" value="F:RNA-directed DNA polymerase activity"/>
    <property type="evidence" value="ECO:0007669"/>
    <property type="project" value="UniProtKB-EC"/>
</dbReference>
<gene>
    <name evidence="10" type="ORF">NQ315_000593</name>
</gene>
<accession>A0AAV8VDI4</accession>
<feature type="domain" description="Integrase catalytic" evidence="9">
    <location>
        <begin position="673"/>
        <end position="828"/>
    </location>
</feature>
<keyword evidence="11" id="KW-1185">Reference proteome</keyword>
<dbReference type="EMBL" id="JANEYG010000148">
    <property type="protein sequence ID" value="KAJ8912087.1"/>
    <property type="molecule type" value="Genomic_DNA"/>
</dbReference>
<dbReference type="PANTHER" id="PTHR37984">
    <property type="entry name" value="PROTEIN CBG26694"/>
    <property type="match status" value="1"/>
</dbReference>
<keyword evidence="6" id="KW-0862">Zinc</keyword>
<sequence>MSAHDEPMDQEEEQMDELYQRLIKQQIERKINKLIQKGIAQAGLTETEEQEGEAGTSRPVVLKGSILPRFDPDQKMLTVTSWLQKIDQLGRLHSWTDYEKSCYMQNKLAGTARDWYNRQDDYDKTWTEWKTALTQAFPRHTDFATLLEELVDRRKRQDETMTHYYHGKLALAQQCRLDSEATISCIIRGLPSELQANAHAYQCTTPDELYAGFLAPLDNYESPSTSSAKVPRVAASVPKPRKYFVPPGTSVRCYTCGKSGHISRECPRHTTRCFTCNRKGHISADCYSKKNKSEKSDSTKNVKIVSNSVCVSDVFKKMCEINGTAAVGYIDTGSEINVIAKDVVQKLNVDVEPVKTILKGFGGRAVQCDFVVKFELLIDDITVNTTAVVSEIFLDGIDLIIGQPVLNKEGLSLVVKGGVSCLVDNICNFLQRITITEAEERPKIVLNEDVTVPAGHTQVVSVIITGSGSSGDCSVYQEAKCYPLSVAMVCIPAGVHRGPESQLIISNMGSGGVSLKKGQLLARGEECFEMPTAEEKINLAVSDCTNNHNELVDVVDINMVDIDASLDDNARLQSDNKSDLLKDYIWKNNRLYRKTSLGERLVVPKSARWQIMLKYHDQIGHPGLSKCETLIKSKFWFAKMTQFIKKYVSACLDCAYNKGNFGKTEGQLHPIDKHDKPMDTVHIDHVGPFPKSASGFSYILTVIDGFTKYFVVFPCKTVNSRECVKHLRQTFGMFLGELFQIGVRLLLVVVFMTLSMKKQIKHVVNAVSTPRANGQIERFHRTFLNALRPSIDTDTHWDEKIVDIVWGINNTVNASTKHTAFELMFGYKGRLLSNLESEISDTANVTMRREAAAKALDKISKQMKEMYDKKHRVPRKYKKGDLVLWRDGFSCSETGVSRKLDPRYSGPYTVVRALGNDRYEIRSIKGLRGYKKFETVVAADSLRRYCSTPGASSSDTDSSSDNESCVRENDESM</sequence>
<feature type="compositionally biased region" description="Basic and acidic residues" evidence="7">
    <location>
        <begin position="964"/>
        <end position="973"/>
    </location>
</feature>
<dbReference type="AlphaFoldDB" id="A0AAV8VDI4"/>
<dbReference type="InterPro" id="IPR036397">
    <property type="entry name" value="RNaseH_sf"/>
</dbReference>